<dbReference type="EMBL" id="SOAU01000001">
    <property type="protein sequence ID" value="TDT15983.1"/>
    <property type="molecule type" value="Genomic_DNA"/>
</dbReference>
<organism evidence="3 4">
    <name type="scientific">Ilumatobacter fluminis</name>
    <dbReference type="NCBI Taxonomy" id="467091"/>
    <lineage>
        <taxon>Bacteria</taxon>
        <taxon>Bacillati</taxon>
        <taxon>Actinomycetota</taxon>
        <taxon>Acidimicrobiia</taxon>
        <taxon>Acidimicrobiales</taxon>
        <taxon>Ilumatobacteraceae</taxon>
        <taxon>Ilumatobacter</taxon>
    </lineage>
</organism>
<name>A0A4R7I0L5_9ACTN</name>
<sequence>MAHAPNHNEPARRRSLIVITACLVACAVGVAATMVIEADDPASAADDTTTILPLYSGEQIVISDAGDIVAGTDAGIIQSQCLELDIRFCIGTENQGPPIQVSGIDRSPNAGWDGAIGWLVDEAEDVLAPLYDVPDDGRIAAYAQADVHAYVHARLRQIIDKAAWEQPLTVDEQRALAYLQDSLIDDETRRARAAWNEYVRFENSPCTYRPPAAPAYVTEPIVVPESVRTQCNRATASMLAELFTPVPPIPPVEAFRAWGSYAISEERALPANSELELIARMEAAAAAGFVFAGLAAVGVAAGAAALVAASSATVATTAVLLIGSKTALWGASGIAAGALLGPIGIAAAASVVGIVIFALVVLGLLLAQAIERAQVGKTLSADKEAAKDRLDPLGIADIRSTYGDRDFLDYGDDIPYHHDEQFSALLLEFVVEGATLRNDGSLTEIPSGLWAPNATGTDDHRFRLVSGPDAGSIVDSIHIEQDDDDFDLRFDQGWMIVSPEGSATVPSLSFRYDDPSGQRWSVIRSPSSDDYPNGGFVLSPIDDDGMTADGAFSETLTFFDGADEITVALAPPGTLEPGAVYPAAVGSLVTGTSVGLRPNPVDDGGAFDPEAFTTGYDFVWTVERYDETAGAWVGVHGDTSYSTAFVPMIVGRYRATVTMQEAVGSPAPAVTGEVAFAIAAPTIEVDSIVLVDNGFDTAYLDVRLGEAVPSDQFTIDVEWPGGFDGGPGPVTQASVPCQGIPGPHLCNGAADGEVGGPLSLAITPLTDLSRDVTVTITNQAGGTVTRAVAFESSERPTLRATDPVDDLVEFTSGEIHVQRVVGVGTPTQIAIVEPGDLIDGQPVALGLYDTEAGNSVTSFDPLGFPGPRVSLTQDVDDEWVLSVGGIAEFDQIGTVTVPIVVQQNDPSGLGRTVRLLQLDVVAAPDDQFRGLVEHDLPATGGETESVPPLTPFLIGGAAGATFTGDVCVNLYRTALPPGPERCGPSTDFFTADGDGLVFPAWELVPGGVRAGSNHRAEIRLIDDGSRVASGLSYDVLFRVPNEPPTVDVLAWNDAASELTYAASPSDAGIALTDVVCELDGAPYAECATPGGDVFDLSSLDNGSHSFEIRVHDDRNNFTTRALSFGVTNGVPPSTTTTTTTTTTDPAPTTTTEPEPSPTSTSTTTSTTSTTSTTPSDPTTTTSTTPGGIATSTTSTTMIGGSTTSAPTDSVPGSAPFRFVGNAVPDAVVDIVVTSPSIDQGRRYRGVLRSTPVEVGPALATSDGTVTFTDVTLPSDWSDGQHSFTLIDASSDVTTSVVVFEVSSGSVEVVSVTDGPSAELPSTGGDAAPLRNLATLLLVLGLVLFSVTARRRERGVSVD</sequence>
<evidence type="ECO:0000313" key="3">
    <source>
        <dbReference type="EMBL" id="TDT15983.1"/>
    </source>
</evidence>
<feature type="transmembrane region" description="Helical" evidence="2">
    <location>
        <begin position="334"/>
        <end position="367"/>
    </location>
</feature>
<evidence type="ECO:0000256" key="1">
    <source>
        <dbReference type="SAM" id="MobiDB-lite"/>
    </source>
</evidence>
<keyword evidence="2" id="KW-0812">Transmembrane</keyword>
<feature type="transmembrane region" description="Helical" evidence="2">
    <location>
        <begin position="289"/>
        <end position="322"/>
    </location>
</feature>
<feature type="region of interest" description="Disordered" evidence="1">
    <location>
        <begin position="1123"/>
        <end position="1209"/>
    </location>
</feature>
<protein>
    <submittedName>
        <fullName evidence="3">Uncharacterized protein</fullName>
    </submittedName>
</protein>
<dbReference type="Proteomes" id="UP000294558">
    <property type="component" value="Unassembled WGS sequence"/>
</dbReference>
<accession>A0A4R7I0L5</accession>
<keyword evidence="2" id="KW-0472">Membrane</keyword>
<reference evidence="3 4" key="1">
    <citation type="submission" date="2019-03" db="EMBL/GenBank/DDBJ databases">
        <title>Sequencing the genomes of 1000 actinobacteria strains.</title>
        <authorList>
            <person name="Klenk H.-P."/>
        </authorList>
    </citation>
    <scope>NUCLEOTIDE SEQUENCE [LARGE SCALE GENOMIC DNA]</scope>
    <source>
        <strain evidence="3 4">DSM 18936</strain>
    </source>
</reference>
<evidence type="ECO:0000313" key="4">
    <source>
        <dbReference type="Proteomes" id="UP000294558"/>
    </source>
</evidence>
<keyword evidence="4" id="KW-1185">Reference proteome</keyword>
<evidence type="ECO:0000256" key="2">
    <source>
        <dbReference type="SAM" id="Phobius"/>
    </source>
</evidence>
<feature type="compositionally biased region" description="Low complexity" evidence="1">
    <location>
        <begin position="1131"/>
        <end position="1204"/>
    </location>
</feature>
<proteinExistence type="predicted"/>
<comment type="caution">
    <text evidence="3">The sequence shown here is derived from an EMBL/GenBank/DDBJ whole genome shotgun (WGS) entry which is preliminary data.</text>
</comment>
<keyword evidence="2" id="KW-1133">Transmembrane helix</keyword>
<gene>
    <name evidence="3" type="ORF">BDK89_1565</name>
</gene>
<dbReference type="RefSeq" id="WP_133868391.1">
    <property type="nucleotide sequence ID" value="NZ_SOAU01000001.1"/>
</dbReference>
<dbReference type="OrthoDB" id="414967at2"/>